<dbReference type="GeneID" id="25729151"/>
<dbReference type="AlphaFoldDB" id="A0A0D2M4C5"/>
<reference evidence="2 3" key="1">
    <citation type="journal article" date="2013" name="BMC Genomics">
        <title>Reconstruction of the lipid metabolism for the microalga Monoraphidium neglectum from its genome sequence reveals characteristics suitable for biofuel production.</title>
        <authorList>
            <person name="Bogen C."/>
            <person name="Al-Dilaimi A."/>
            <person name="Albersmeier A."/>
            <person name="Wichmann J."/>
            <person name="Grundmann M."/>
            <person name="Rupp O."/>
            <person name="Lauersen K.J."/>
            <person name="Blifernez-Klassen O."/>
            <person name="Kalinowski J."/>
            <person name="Goesmann A."/>
            <person name="Mussgnug J.H."/>
            <person name="Kruse O."/>
        </authorList>
    </citation>
    <scope>NUCLEOTIDE SEQUENCE [LARGE SCALE GENOMIC DNA]</scope>
    <source>
        <strain evidence="2 3">SAG 48.87</strain>
    </source>
</reference>
<evidence type="ECO:0000313" key="2">
    <source>
        <dbReference type="EMBL" id="KIY96116.1"/>
    </source>
</evidence>
<keyword evidence="3" id="KW-1185">Reference proteome</keyword>
<feature type="region of interest" description="Disordered" evidence="1">
    <location>
        <begin position="1"/>
        <end position="60"/>
    </location>
</feature>
<protein>
    <submittedName>
        <fullName evidence="2">Uncharacterized protein</fullName>
    </submittedName>
</protein>
<organism evidence="2 3">
    <name type="scientific">Monoraphidium neglectum</name>
    <dbReference type="NCBI Taxonomy" id="145388"/>
    <lineage>
        <taxon>Eukaryota</taxon>
        <taxon>Viridiplantae</taxon>
        <taxon>Chlorophyta</taxon>
        <taxon>core chlorophytes</taxon>
        <taxon>Chlorophyceae</taxon>
        <taxon>CS clade</taxon>
        <taxon>Sphaeropleales</taxon>
        <taxon>Selenastraceae</taxon>
        <taxon>Monoraphidium</taxon>
    </lineage>
</organism>
<proteinExistence type="predicted"/>
<evidence type="ECO:0000313" key="3">
    <source>
        <dbReference type="Proteomes" id="UP000054498"/>
    </source>
</evidence>
<dbReference type="STRING" id="145388.A0A0D2M4C5"/>
<gene>
    <name evidence="2" type="ORF">MNEG_11848</name>
</gene>
<name>A0A0D2M4C5_9CHLO</name>
<dbReference type="RefSeq" id="XP_013895136.1">
    <property type="nucleotide sequence ID" value="XM_014039682.1"/>
</dbReference>
<dbReference type="KEGG" id="mng:MNEG_11848"/>
<evidence type="ECO:0000256" key="1">
    <source>
        <dbReference type="SAM" id="MobiDB-lite"/>
    </source>
</evidence>
<sequence length="60" mass="6561">MVGKKKKVPAKAQAPRGGGQGAKPNPFELKGTKRKFDVLGRREKTGKKNIIQSREDAVTK</sequence>
<accession>A0A0D2M4C5</accession>
<feature type="compositionally biased region" description="Basic and acidic residues" evidence="1">
    <location>
        <begin position="30"/>
        <end position="43"/>
    </location>
</feature>
<dbReference type="Proteomes" id="UP000054498">
    <property type="component" value="Unassembled WGS sequence"/>
</dbReference>
<dbReference type="EMBL" id="KK103154">
    <property type="protein sequence ID" value="KIY96116.1"/>
    <property type="molecule type" value="Genomic_DNA"/>
</dbReference>
<feature type="non-terminal residue" evidence="2">
    <location>
        <position position="60"/>
    </location>
</feature>